<proteinExistence type="predicted"/>
<dbReference type="AlphaFoldDB" id="A0A0E9X2R7"/>
<organism evidence="1">
    <name type="scientific">Anguilla anguilla</name>
    <name type="common">European freshwater eel</name>
    <name type="synonym">Muraena anguilla</name>
    <dbReference type="NCBI Taxonomy" id="7936"/>
    <lineage>
        <taxon>Eukaryota</taxon>
        <taxon>Metazoa</taxon>
        <taxon>Chordata</taxon>
        <taxon>Craniata</taxon>
        <taxon>Vertebrata</taxon>
        <taxon>Euteleostomi</taxon>
        <taxon>Actinopterygii</taxon>
        <taxon>Neopterygii</taxon>
        <taxon>Teleostei</taxon>
        <taxon>Anguilliformes</taxon>
        <taxon>Anguillidae</taxon>
        <taxon>Anguilla</taxon>
    </lineage>
</organism>
<accession>A0A0E9X2R7</accession>
<protein>
    <submittedName>
        <fullName evidence="1">Uncharacterized protein</fullName>
    </submittedName>
</protein>
<reference evidence="1" key="2">
    <citation type="journal article" date="2015" name="Fish Shellfish Immunol.">
        <title>Early steps in the European eel (Anguilla anguilla)-Vibrio vulnificus interaction in the gills: Role of the RtxA13 toxin.</title>
        <authorList>
            <person name="Callol A."/>
            <person name="Pajuelo D."/>
            <person name="Ebbesson L."/>
            <person name="Teles M."/>
            <person name="MacKenzie S."/>
            <person name="Amaro C."/>
        </authorList>
    </citation>
    <scope>NUCLEOTIDE SEQUENCE</scope>
</reference>
<evidence type="ECO:0000313" key="1">
    <source>
        <dbReference type="EMBL" id="JAH96741.1"/>
    </source>
</evidence>
<dbReference type="EMBL" id="GBXM01011836">
    <property type="protein sequence ID" value="JAH96741.1"/>
    <property type="molecule type" value="Transcribed_RNA"/>
</dbReference>
<reference evidence="1" key="1">
    <citation type="submission" date="2014-11" db="EMBL/GenBank/DDBJ databases">
        <authorList>
            <person name="Amaro Gonzalez C."/>
        </authorList>
    </citation>
    <scope>NUCLEOTIDE SEQUENCE</scope>
</reference>
<name>A0A0E9X2R7_ANGAN</name>
<sequence>MKAMGYVLCCSKTICISIKLKSGRVDFGPPMTIIFQEVSPFFYASAISLLKDQRTVVVVCLRFK</sequence>